<dbReference type="GO" id="GO:0004866">
    <property type="term" value="F:endopeptidase inhibitor activity"/>
    <property type="evidence" value="ECO:0007669"/>
    <property type="project" value="InterPro"/>
</dbReference>
<dbReference type="FunCoup" id="A0A6P3ZS57">
    <property type="interactions" value="151"/>
</dbReference>
<keyword evidence="2" id="KW-1185">Reference proteome</keyword>
<dbReference type="RefSeq" id="XP_015883981.2">
    <property type="nucleotide sequence ID" value="XM_016028495.4"/>
</dbReference>
<dbReference type="PANTHER" id="PTHR33107">
    <property type="entry name" value="KUNITZ TRYPSIN INHIBITOR 2"/>
    <property type="match status" value="1"/>
</dbReference>
<dbReference type="InterPro" id="IPR002160">
    <property type="entry name" value="Prot_inh_Kunz-lg"/>
</dbReference>
<keyword evidence="1" id="KW-0732">Signal</keyword>
<accession>A0A6P3ZS57</accession>
<dbReference type="SUPFAM" id="SSF50386">
    <property type="entry name" value="STI-like"/>
    <property type="match status" value="1"/>
</dbReference>
<dbReference type="Pfam" id="PF00197">
    <property type="entry name" value="Kunitz_legume"/>
    <property type="match status" value="1"/>
</dbReference>
<reference evidence="2" key="1">
    <citation type="submission" date="2025-05" db="UniProtKB">
        <authorList>
            <consortium name="RefSeq"/>
        </authorList>
    </citation>
    <scope>NUCLEOTIDE SEQUENCE [LARGE SCALE GENOMIC DNA]</scope>
</reference>
<dbReference type="Gene3D" id="2.80.10.50">
    <property type="match status" value="1"/>
</dbReference>
<evidence type="ECO:0000313" key="2">
    <source>
        <dbReference type="Proteomes" id="UP001652623"/>
    </source>
</evidence>
<dbReference type="SMART" id="SM00452">
    <property type="entry name" value="STI"/>
    <property type="match status" value="1"/>
</dbReference>
<reference evidence="3" key="2">
    <citation type="submission" date="2025-08" db="UniProtKB">
        <authorList>
            <consortium name="RefSeq"/>
        </authorList>
    </citation>
    <scope>IDENTIFICATION</scope>
    <source>
        <tissue evidence="3">Seedling</tissue>
    </source>
</reference>
<dbReference type="PRINTS" id="PR00291">
    <property type="entry name" value="KUNITZINHBTR"/>
</dbReference>
<proteinExistence type="predicted"/>
<dbReference type="GeneID" id="107419720"/>
<protein>
    <submittedName>
        <fullName evidence="3">Miraculin</fullName>
    </submittedName>
</protein>
<dbReference type="Proteomes" id="UP001652623">
    <property type="component" value="Chromosome 2"/>
</dbReference>
<evidence type="ECO:0000256" key="1">
    <source>
        <dbReference type="SAM" id="SignalP"/>
    </source>
</evidence>
<feature type="signal peptide" evidence="1">
    <location>
        <begin position="1"/>
        <end position="25"/>
    </location>
</feature>
<name>A0A6P3ZS57_ZIZJJ</name>
<dbReference type="PANTHER" id="PTHR33107:SF5">
    <property type="entry name" value="KUNITZ TRYPSIN INHIBITOR 5"/>
    <property type="match status" value="1"/>
</dbReference>
<sequence length="207" mass="22760">MEATLFLSISFLLLSFTTNPVPCLATSAPQEVRDTAGKILRTGTNYYILPVVRGRGGGLKLASAGNKPCPLDVVQEPREVSNGLPLTFTPVNYKKGVVRVSTDVNIKFSSAATMCRQSTVWRLDDYDKKTGQRFVSSGGVEGNPGPATLSNWFKIEKFDGAYKLVFCPSVCRYCKVACRDIGMYMDKVGMRRLALSDKPLKVVFKKV</sequence>
<dbReference type="AlphaFoldDB" id="A0A6P3ZS57"/>
<dbReference type="KEGG" id="zju:107419720"/>
<dbReference type="InParanoid" id="A0A6P3ZS57"/>
<dbReference type="RefSeq" id="XP_015883993.2">
    <property type="nucleotide sequence ID" value="XM_016028507.4"/>
</dbReference>
<feature type="chain" id="PRO_5046450082" evidence="1">
    <location>
        <begin position="26"/>
        <end position="207"/>
    </location>
</feature>
<gene>
    <name evidence="3" type="primary">LOC107419720</name>
</gene>
<dbReference type="InterPro" id="IPR011065">
    <property type="entry name" value="Kunitz_inhibitor_STI-like_sf"/>
</dbReference>
<organism evidence="2 3">
    <name type="scientific">Ziziphus jujuba</name>
    <name type="common">Chinese jujube</name>
    <name type="synonym">Ziziphus sativa</name>
    <dbReference type="NCBI Taxonomy" id="326968"/>
    <lineage>
        <taxon>Eukaryota</taxon>
        <taxon>Viridiplantae</taxon>
        <taxon>Streptophyta</taxon>
        <taxon>Embryophyta</taxon>
        <taxon>Tracheophyta</taxon>
        <taxon>Spermatophyta</taxon>
        <taxon>Magnoliopsida</taxon>
        <taxon>eudicotyledons</taxon>
        <taxon>Gunneridae</taxon>
        <taxon>Pentapetalae</taxon>
        <taxon>rosids</taxon>
        <taxon>fabids</taxon>
        <taxon>Rosales</taxon>
        <taxon>Rhamnaceae</taxon>
        <taxon>Paliureae</taxon>
        <taxon>Ziziphus</taxon>
    </lineage>
</organism>
<evidence type="ECO:0000313" key="3">
    <source>
        <dbReference type="RefSeq" id="XP_015883981.2"/>
    </source>
</evidence>
<dbReference type="CDD" id="cd23375">
    <property type="entry name" value="beta-trefoil_STI_VvMLP-like"/>
    <property type="match status" value="1"/>
</dbReference>